<reference evidence="3" key="1">
    <citation type="submission" date="2016-03" db="EMBL/GenBank/DDBJ databases">
        <authorList>
            <person name="Guldener U."/>
        </authorList>
    </citation>
    <scope>NUCLEOTIDE SEQUENCE [LARGE SCALE GENOMIC DNA]</scope>
    <source>
        <strain evidence="3">04CH-RAC-A.6.1</strain>
    </source>
</reference>
<accession>A0A1E1KTN5</accession>
<evidence type="ECO:0000313" key="2">
    <source>
        <dbReference type="EMBL" id="CZT01411.1"/>
    </source>
</evidence>
<feature type="compositionally biased region" description="Low complexity" evidence="1">
    <location>
        <begin position="53"/>
        <end position="65"/>
    </location>
</feature>
<gene>
    <name evidence="2" type="ORF">RAG0_09057</name>
</gene>
<keyword evidence="3" id="KW-1185">Reference proteome</keyword>
<feature type="region of interest" description="Disordered" evidence="1">
    <location>
        <begin position="52"/>
        <end position="72"/>
    </location>
</feature>
<organism evidence="2 3">
    <name type="scientific">Rhynchosporium agropyri</name>
    <dbReference type="NCBI Taxonomy" id="914238"/>
    <lineage>
        <taxon>Eukaryota</taxon>
        <taxon>Fungi</taxon>
        <taxon>Dikarya</taxon>
        <taxon>Ascomycota</taxon>
        <taxon>Pezizomycotina</taxon>
        <taxon>Leotiomycetes</taxon>
        <taxon>Helotiales</taxon>
        <taxon>Ploettnerulaceae</taxon>
        <taxon>Rhynchosporium</taxon>
    </lineage>
</organism>
<sequence>MSPSDLPWATDFSLPDRTVQKPQPPSCQLPRGSDFILPDRTAPLRRSVAQVLISSSSSPPGSSQPIPEPQGPWLWTNKQYEEMDGVVRAMIEAEFKFADVRIDGKLGSWNPVLRVLRRQDTISDILHETMNHSSE</sequence>
<proteinExistence type="predicted"/>
<feature type="region of interest" description="Disordered" evidence="1">
    <location>
        <begin position="1"/>
        <end position="35"/>
    </location>
</feature>
<dbReference type="Proteomes" id="UP000178912">
    <property type="component" value="Unassembled WGS sequence"/>
</dbReference>
<evidence type="ECO:0000313" key="3">
    <source>
        <dbReference type="Proteomes" id="UP000178912"/>
    </source>
</evidence>
<dbReference type="EMBL" id="FJUX01000051">
    <property type="protein sequence ID" value="CZT01411.1"/>
    <property type="molecule type" value="Genomic_DNA"/>
</dbReference>
<protein>
    <submittedName>
        <fullName evidence="2">Uncharacterized protein</fullName>
    </submittedName>
</protein>
<name>A0A1E1KTN5_9HELO</name>
<dbReference type="AlphaFoldDB" id="A0A1E1KTN5"/>
<evidence type="ECO:0000256" key="1">
    <source>
        <dbReference type="SAM" id="MobiDB-lite"/>
    </source>
</evidence>